<keyword evidence="6 13" id="KW-0493">Microtubule</keyword>
<keyword evidence="7" id="KW-0509">mRNA transport</keyword>
<dbReference type="GO" id="GO:0045505">
    <property type="term" value="F:dynein intermediate chain binding"/>
    <property type="evidence" value="ECO:0007669"/>
    <property type="project" value="TreeGrafter"/>
</dbReference>
<keyword evidence="4" id="KW-0813">Transport</keyword>
<dbReference type="InterPro" id="IPR019763">
    <property type="entry name" value="Dynein_light_1/2_CS"/>
</dbReference>
<dbReference type="GO" id="GO:0051028">
    <property type="term" value="P:mRNA transport"/>
    <property type="evidence" value="ECO:0007669"/>
    <property type="project" value="UniProtKB-KW"/>
</dbReference>
<proteinExistence type="inferred from homology"/>
<accession>A0A094ZWL0</accession>
<keyword evidence="8" id="KW-0653">Protein transport</keyword>
<dbReference type="CDD" id="cd21452">
    <property type="entry name" value="DLC-like_DYNLL1_DYNLL2"/>
    <property type="match status" value="1"/>
</dbReference>
<dbReference type="PROSITE" id="PS01239">
    <property type="entry name" value="DYNEIN_LIGHT_1"/>
    <property type="match status" value="1"/>
</dbReference>
<evidence type="ECO:0000256" key="7">
    <source>
        <dbReference type="ARBA" id="ARBA00022816"/>
    </source>
</evidence>
<dbReference type="SMART" id="SM01375">
    <property type="entry name" value="Dynein_light"/>
    <property type="match status" value="2"/>
</dbReference>
<keyword evidence="11 13" id="KW-0206">Cytoskeleton</keyword>
<evidence type="ECO:0000256" key="10">
    <source>
        <dbReference type="ARBA" id="ARBA00023175"/>
    </source>
</evidence>
<dbReference type="InterPro" id="IPR037177">
    <property type="entry name" value="DLC_sf"/>
</dbReference>
<dbReference type="EMBL" id="KL250901">
    <property type="protein sequence ID" value="KGB37564.1"/>
    <property type="molecule type" value="Genomic_DNA"/>
</dbReference>
<comment type="subcellular location">
    <subcellularLocation>
        <location evidence="2 13">Cytoplasm</location>
        <location evidence="2 13">Cytoskeleton</location>
    </subcellularLocation>
    <subcellularLocation>
        <location evidence="1">Nucleus</location>
    </subcellularLocation>
</comment>
<sequence length="155" mass="17939">MGERKPLINNADMSDDMQQEAVNCASRALEKYSIEKDIAAFIKKEFDKKYNPTWHCIVGRNFGRIMMSEHKAVVKNADMSDDMQQEAVDCAAQALEKYSVEKDIAAFIKKEFDRKYNPTWHCIVGRNFGSYVTHETKHFIYFYLGDNAFLLFKSG</sequence>
<keyword evidence="5 13" id="KW-0963">Cytoplasm</keyword>
<evidence type="ECO:0000256" key="9">
    <source>
        <dbReference type="ARBA" id="ARBA00023017"/>
    </source>
</evidence>
<dbReference type="InterPro" id="IPR001372">
    <property type="entry name" value="Dynein_light_chain_typ-1/2"/>
</dbReference>
<protein>
    <recommendedName>
        <fullName evidence="13">Dynein light chain</fullName>
    </recommendedName>
</protein>
<dbReference type="GO" id="GO:0005868">
    <property type="term" value="C:cytoplasmic dynein complex"/>
    <property type="evidence" value="ECO:0007669"/>
    <property type="project" value="TreeGrafter"/>
</dbReference>
<keyword evidence="10 13" id="KW-0505">Motor protein</keyword>
<dbReference type="PANTHER" id="PTHR11886:SF35">
    <property type="entry name" value="DYNEIN LIGHT CHAIN"/>
    <property type="match status" value="1"/>
</dbReference>
<dbReference type="GO" id="GO:0005874">
    <property type="term" value="C:microtubule"/>
    <property type="evidence" value="ECO:0007669"/>
    <property type="project" value="UniProtKB-KW"/>
</dbReference>
<feature type="non-terminal residue" evidence="14">
    <location>
        <position position="155"/>
    </location>
</feature>
<keyword evidence="9 13" id="KW-0243">Dynein</keyword>
<dbReference type="AlphaFoldDB" id="A0A094ZWL0"/>
<keyword evidence="12" id="KW-0539">Nucleus</keyword>
<reference evidence="14" key="1">
    <citation type="journal article" date="2012" name="Nat. Genet.">
        <title>Whole-genome sequence of Schistosoma haematobium.</title>
        <authorList>
            <person name="Young N.D."/>
            <person name="Jex A.R."/>
            <person name="Li B."/>
            <person name="Liu S."/>
            <person name="Yang L."/>
            <person name="Xiong Z."/>
            <person name="Li Y."/>
            <person name="Cantacessi C."/>
            <person name="Hall R.S."/>
            <person name="Xu X."/>
            <person name="Chen F."/>
            <person name="Wu X."/>
            <person name="Zerlotini A."/>
            <person name="Oliveira G."/>
            <person name="Hofmann A."/>
            <person name="Zhang G."/>
            <person name="Fang X."/>
            <person name="Kang Y."/>
            <person name="Campbell B.E."/>
            <person name="Loukas A."/>
            <person name="Ranganathan S."/>
            <person name="Rollinson D."/>
            <person name="Rinaldi G."/>
            <person name="Brindley P.J."/>
            <person name="Yang H."/>
            <person name="Wang J."/>
            <person name="Wang J."/>
            <person name="Gasser R.B."/>
        </authorList>
    </citation>
    <scope>NUCLEOTIDE SEQUENCE [LARGE SCALE GENOMIC DNA]</scope>
</reference>
<dbReference type="Pfam" id="PF01221">
    <property type="entry name" value="Dynein_light"/>
    <property type="match status" value="2"/>
</dbReference>
<dbReference type="FunFam" id="3.30.740.10:FF:000001">
    <property type="entry name" value="Dynein light chain"/>
    <property type="match status" value="1"/>
</dbReference>
<evidence type="ECO:0000256" key="4">
    <source>
        <dbReference type="ARBA" id="ARBA00022448"/>
    </source>
</evidence>
<evidence type="ECO:0000256" key="3">
    <source>
        <dbReference type="ARBA" id="ARBA00010156"/>
    </source>
</evidence>
<dbReference type="SUPFAM" id="SSF54648">
    <property type="entry name" value="DLC"/>
    <property type="match status" value="2"/>
</dbReference>
<evidence type="ECO:0000256" key="8">
    <source>
        <dbReference type="ARBA" id="ARBA00022927"/>
    </source>
</evidence>
<organism evidence="14">
    <name type="scientific">Schistosoma haematobium</name>
    <name type="common">Blood fluke</name>
    <dbReference type="NCBI Taxonomy" id="6185"/>
    <lineage>
        <taxon>Eukaryota</taxon>
        <taxon>Metazoa</taxon>
        <taxon>Spiralia</taxon>
        <taxon>Lophotrochozoa</taxon>
        <taxon>Platyhelminthes</taxon>
        <taxon>Trematoda</taxon>
        <taxon>Digenea</taxon>
        <taxon>Strigeidida</taxon>
        <taxon>Schistosomatoidea</taxon>
        <taxon>Schistosomatidae</taxon>
        <taxon>Schistosoma</taxon>
    </lineage>
</organism>
<dbReference type="Gene3D" id="3.30.740.10">
    <property type="entry name" value="Protein Inhibitor Of Neuronal Nitric Oxide Synthase"/>
    <property type="match status" value="2"/>
</dbReference>
<evidence type="ECO:0000256" key="11">
    <source>
        <dbReference type="ARBA" id="ARBA00023212"/>
    </source>
</evidence>
<evidence type="ECO:0000256" key="2">
    <source>
        <dbReference type="ARBA" id="ARBA00004245"/>
    </source>
</evidence>
<dbReference type="GO" id="GO:0015031">
    <property type="term" value="P:protein transport"/>
    <property type="evidence" value="ECO:0007669"/>
    <property type="project" value="UniProtKB-KW"/>
</dbReference>
<dbReference type="FunFam" id="3.30.740.10:FF:000005">
    <property type="entry name" value="Dynein light chain"/>
    <property type="match status" value="1"/>
</dbReference>
<evidence type="ECO:0000256" key="6">
    <source>
        <dbReference type="ARBA" id="ARBA00022701"/>
    </source>
</evidence>
<evidence type="ECO:0000256" key="13">
    <source>
        <dbReference type="RuleBase" id="RU365010"/>
    </source>
</evidence>
<dbReference type="STRING" id="6185.A0A094ZWL0"/>
<evidence type="ECO:0000313" key="14">
    <source>
        <dbReference type="EMBL" id="KGB37564.1"/>
    </source>
</evidence>
<comment type="similarity">
    <text evidence="3 13">Belongs to the dynein light chain family.</text>
</comment>
<evidence type="ECO:0000256" key="1">
    <source>
        <dbReference type="ARBA" id="ARBA00004123"/>
    </source>
</evidence>
<dbReference type="PANTHER" id="PTHR11886">
    <property type="entry name" value="DYNEIN LIGHT CHAIN"/>
    <property type="match status" value="1"/>
</dbReference>
<evidence type="ECO:0000256" key="5">
    <source>
        <dbReference type="ARBA" id="ARBA00022490"/>
    </source>
</evidence>
<evidence type="ECO:0000256" key="12">
    <source>
        <dbReference type="ARBA" id="ARBA00023242"/>
    </source>
</evidence>
<gene>
    <name evidence="14" type="ORF">MS3_05911</name>
</gene>
<dbReference type="GO" id="GO:0005634">
    <property type="term" value="C:nucleus"/>
    <property type="evidence" value="ECO:0007669"/>
    <property type="project" value="UniProtKB-SubCell"/>
</dbReference>
<name>A0A094ZWL0_SCHHA</name>
<dbReference type="GO" id="GO:0007017">
    <property type="term" value="P:microtubule-based process"/>
    <property type="evidence" value="ECO:0007669"/>
    <property type="project" value="InterPro"/>
</dbReference>